<protein>
    <recommendedName>
        <fullName evidence="6">FAD dependent oxidoreductase domain-containing protein</fullName>
    </recommendedName>
</protein>
<evidence type="ECO:0000313" key="7">
    <source>
        <dbReference type="EMBL" id="KAA8492930.1"/>
    </source>
</evidence>
<keyword evidence="5" id="KW-0560">Oxidoreductase</keyword>
<reference evidence="8" key="1">
    <citation type="journal article" date="2019" name="Nat. Commun.">
        <title>Expansion of phycobilisome linker gene families in mesophilic red algae.</title>
        <authorList>
            <person name="Lee J."/>
            <person name="Kim D."/>
            <person name="Bhattacharya D."/>
            <person name="Yoon H.S."/>
        </authorList>
    </citation>
    <scope>NUCLEOTIDE SEQUENCE [LARGE SCALE GENOMIC DNA]</scope>
    <source>
        <strain evidence="8">CCMP 1328</strain>
    </source>
</reference>
<evidence type="ECO:0000256" key="4">
    <source>
        <dbReference type="ARBA" id="ARBA00022827"/>
    </source>
</evidence>
<evidence type="ECO:0000256" key="5">
    <source>
        <dbReference type="ARBA" id="ARBA00023002"/>
    </source>
</evidence>
<dbReference type="InterPro" id="IPR006181">
    <property type="entry name" value="D-amino_acid_oxidase_CS"/>
</dbReference>
<gene>
    <name evidence="7" type="ORF">FVE85_9202</name>
</gene>
<keyword evidence="3" id="KW-0285">Flavoprotein</keyword>
<dbReference type="PANTHER" id="PTHR11530">
    <property type="entry name" value="D-AMINO ACID OXIDASE"/>
    <property type="match status" value="1"/>
</dbReference>
<dbReference type="Pfam" id="PF01266">
    <property type="entry name" value="DAO"/>
    <property type="match status" value="1"/>
</dbReference>
<organism evidence="7 8">
    <name type="scientific">Porphyridium purpureum</name>
    <name type="common">Red alga</name>
    <name type="synonym">Porphyridium cruentum</name>
    <dbReference type="NCBI Taxonomy" id="35688"/>
    <lineage>
        <taxon>Eukaryota</taxon>
        <taxon>Rhodophyta</taxon>
        <taxon>Bangiophyceae</taxon>
        <taxon>Porphyridiales</taxon>
        <taxon>Porphyridiaceae</taxon>
        <taxon>Porphyridium</taxon>
    </lineage>
</organism>
<dbReference type="Gene3D" id="3.30.9.10">
    <property type="entry name" value="D-Amino Acid Oxidase, subunit A, domain 2"/>
    <property type="match status" value="1"/>
</dbReference>
<dbReference type="Proteomes" id="UP000324585">
    <property type="component" value="Unassembled WGS sequence"/>
</dbReference>
<evidence type="ECO:0000256" key="2">
    <source>
        <dbReference type="ARBA" id="ARBA00006730"/>
    </source>
</evidence>
<dbReference type="SUPFAM" id="SSF51971">
    <property type="entry name" value="Nucleotide-binding domain"/>
    <property type="match status" value="1"/>
</dbReference>
<proteinExistence type="inferred from homology"/>
<dbReference type="GO" id="GO:0071949">
    <property type="term" value="F:FAD binding"/>
    <property type="evidence" value="ECO:0007669"/>
    <property type="project" value="InterPro"/>
</dbReference>
<feature type="domain" description="FAD dependent oxidoreductase" evidence="6">
    <location>
        <begin position="81"/>
        <end position="357"/>
    </location>
</feature>
<dbReference type="OMA" id="IAINGCT"/>
<name>A0A5J4YPP2_PORPP</name>
<evidence type="ECO:0000256" key="3">
    <source>
        <dbReference type="ARBA" id="ARBA00022630"/>
    </source>
</evidence>
<comment type="cofactor">
    <cofactor evidence="1">
        <name>FAD</name>
        <dbReference type="ChEBI" id="CHEBI:57692"/>
    </cofactor>
</comment>
<dbReference type="PROSITE" id="PS00677">
    <property type="entry name" value="DAO"/>
    <property type="match status" value="1"/>
</dbReference>
<dbReference type="InterPro" id="IPR023209">
    <property type="entry name" value="DAO"/>
</dbReference>
<sequence>MDRRELKPPRLGAENLGRRVVDYRPMRAGRPRAEVERLENGKLVLHNYGHGGSGWTIGPGAAAYVCDLLMRHADGDLNLEIAVVGAGILGLLTAYELVNRGYTRIKVVAEQFERLVSHHAGALLAPVSMQNEPDALEWVNQIAMDSYKFYAAVAQGKMPGLRAEGTRALPAYFEDREGSGLEPYVERGIMAAAKDVEVSFGNGTIHQLVVYDDSYYMNTAIMMADLRVYLEAHHVEFVQRRVCDLARDVAEPFVFNCVGLGAAELGDTRMIPVQGHLILLQGQVEADIQYQISVSMECGVTSPSGHKMSRYFYMFPKQMDEFTGVFGGTFIVGAGREFHETNNSEFEVMIRQAREFFGIKS</sequence>
<evidence type="ECO:0000313" key="8">
    <source>
        <dbReference type="Proteomes" id="UP000324585"/>
    </source>
</evidence>
<dbReference type="GO" id="GO:0003884">
    <property type="term" value="F:D-amino-acid oxidase activity"/>
    <property type="evidence" value="ECO:0007669"/>
    <property type="project" value="InterPro"/>
</dbReference>
<dbReference type="EMBL" id="VRMN01000008">
    <property type="protein sequence ID" value="KAA8492930.1"/>
    <property type="molecule type" value="Genomic_DNA"/>
</dbReference>
<dbReference type="Gene3D" id="3.40.50.720">
    <property type="entry name" value="NAD(P)-binding Rossmann-like Domain"/>
    <property type="match status" value="2"/>
</dbReference>
<dbReference type="OrthoDB" id="2015447at2759"/>
<dbReference type="GO" id="GO:0019478">
    <property type="term" value="P:D-amino acid catabolic process"/>
    <property type="evidence" value="ECO:0007669"/>
    <property type="project" value="TreeGrafter"/>
</dbReference>
<comment type="similarity">
    <text evidence="2">Belongs to the DAMOX/DASOX family.</text>
</comment>
<dbReference type="InterPro" id="IPR006076">
    <property type="entry name" value="FAD-dep_OxRdtase"/>
</dbReference>
<evidence type="ECO:0000259" key="6">
    <source>
        <dbReference type="Pfam" id="PF01266"/>
    </source>
</evidence>
<evidence type="ECO:0000256" key="1">
    <source>
        <dbReference type="ARBA" id="ARBA00001974"/>
    </source>
</evidence>
<dbReference type="PANTHER" id="PTHR11530:SF11">
    <property type="entry name" value="D-ASPARTATE OXIDASE"/>
    <property type="match status" value="1"/>
</dbReference>
<comment type="caution">
    <text evidence="7">The sequence shown here is derived from an EMBL/GenBank/DDBJ whole genome shotgun (WGS) entry which is preliminary data.</text>
</comment>
<dbReference type="GO" id="GO:0005737">
    <property type="term" value="C:cytoplasm"/>
    <property type="evidence" value="ECO:0007669"/>
    <property type="project" value="TreeGrafter"/>
</dbReference>
<accession>A0A5J4YPP2</accession>
<keyword evidence="8" id="KW-1185">Reference proteome</keyword>
<dbReference type="AlphaFoldDB" id="A0A5J4YPP2"/>
<keyword evidence="4" id="KW-0274">FAD</keyword>